<evidence type="ECO:0000256" key="8">
    <source>
        <dbReference type="ARBA" id="ARBA00022801"/>
    </source>
</evidence>
<dbReference type="SUPFAM" id="SSF52540">
    <property type="entry name" value="P-loop containing nucleoside triphosphate hydrolases"/>
    <property type="match status" value="1"/>
</dbReference>
<dbReference type="Pfam" id="PF11648">
    <property type="entry name" value="RIG-I_C-RD"/>
    <property type="match status" value="1"/>
</dbReference>
<evidence type="ECO:0000313" key="19">
    <source>
        <dbReference type="Ensembl" id="ENSCMIP00000007195.1"/>
    </source>
</evidence>
<dbReference type="CDD" id="cd12090">
    <property type="entry name" value="MDA5_ID"/>
    <property type="match status" value="1"/>
</dbReference>
<evidence type="ECO:0000256" key="12">
    <source>
        <dbReference type="ARBA" id="ARBA00022859"/>
    </source>
</evidence>
<evidence type="ECO:0000256" key="10">
    <source>
        <dbReference type="ARBA" id="ARBA00022833"/>
    </source>
</evidence>
<keyword evidence="13" id="KW-0694">RNA-binding</keyword>
<evidence type="ECO:0000256" key="2">
    <source>
        <dbReference type="ARBA" id="ARBA00006866"/>
    </source>
</evidence>
<evidence type="ECO:0000256" key="9">
    <source>
        <dbReference type="ARBA" id="ARBA00022806"/>
    </source>
</evidence>
<reference evidence="20" key="2">
    <citation type="journal article" date="2007" name="PLoS Biol.">
        <title>Survey sequencing and comparative analysis of the elephant shark (Callorhinchus milii) genome.</title>
        <authorList>
            <person name="Venkatesh B."/>
            <person name="Kirkness E.F."/>
            <person name="Loh Y.H."/>
            <person name="Halpern A.L."/>
            <person name="Lee A.P."/>
            <person name="Johnson J."/>
            <person name="Dandona N."/>
            <person name="Viswanathan L.D."/>
            <person name="Tay A."/>
            <person name="Venter J.C."/>
            <person name="Strausberg R.L."/>
            <person name="Brenner S."/>
        </authorList>
    </citation>
    <scope>NUCLEOTIDE SEQUENCE [LARGE SCALE GENOMIC DNA]</scope>
</reference>
<protein>
    <recommendedName>
        <fullName evidence="3">RNA helicase</fullName>
        <ecNumber evidence="3">3.6.4.13</ecNumber>
    </recommendedName>
</protein>
<dbReference type="Proteomes" id="UP000314986">
    <property type="component" value="Unassembled WGS sequence"/>
</dbReference>
<evidence type="ECO:0000256" key="3">
    <source>
        <dbReference type="ARBA" id="ARBA00012552"/>
    </source>
</evidence>
<dbReference type="PROSITE" id="PS51789">
    <property type="entry name" value="RLR_CTR"/>
    <property type="match status" value="1"/>
</dbReference>
<evidence type="ECO:0000256" key="4">
    <source>
        <dbReference type="ARBA" id="ARBA00022490"/>
    </source>
</evidence>
<dbReference type="InterPro" id="IPR014001">
    <property type="entry name" value="Helicase_ATP-bd"/>
</dbReference>
<dbReference type="GO" id="GO:0008270">
    <property type="term" value="F:zinc ion binding"/>
    <property type="evidence" value="ECO:0007669"/>
    <property type="project" value="TreeGrafter"/>
</dbReference>
<keyword evidence="6" id="KW-0479">Metal-binding</keyword>
<dbReference type="SMART" id="SM00487">
    <property type="entry name" value="DEXDc"/>
    <property type="match status" value="1"/>
</dbReference>
<dbReference type="PROSITE" id="PS51194">
    <property type="entry name" value="HELICASE_CTER"/>
    <property type="match status" value="1"/>
</dbReference>
<dbReference type="InterPro" id="IPR001650">
    <property type="entry name" value="Helicase_C-like"/>
</dbReference>
<dbReference type="CTD" id="79132"/>
<dbReference type="GO" id="GO:0003725">
    <property type="term" value="F:double-stranded RNA binding"/>
    <property type="evidence" value="ECO:0007669"/>
    <property type="project" value="TreeGrafter"/>
</dbReference>
<evidence type="ECO:0000256" key="13">
    <source>
        <dbReference type="ARBA" id="ARBA00022884"/>
    </source>
</evidence>
<dbReference type="GO" id="GO:0005524">
    <property type="term" value="F:ATP binding"/>
    <property type="evidence" value="ECO:0007669"/>
    <property type="project" value="UniProtKB-KW"/>
</dbReference>
<evidence type="ECO:0000256" key="15">
    <source>
        <dbReference type="ARBA" id="ARBA00049390"/>
    </source>
</evidence>
<feature type="domain" description="RLR CTR" evidence="18">
    <location>
        <begin position="546"/>
        <end position="672"/>
    </location>
</feature>
<dbReference type="Pfam" id="PF18119">
    <property type="entry name" value="RIG-I_C"/>
    <property type="match status" value="1"/>
</dbReference>
<reference evidence="20" key="3">
    <citation type="journal article" date="2014" name="Nature">
        <title>Elephant shark genome provides unique insights into gnathostome evolution.</title>
        <authorList>
            <consortium name="International Elephant Shark Genome Sequencing Consortium"/>
            <person name="Venkatesh B."/>
            <person name="Lee A.P."/>
            <person name="Ravi V."/>
            <person name="Maurya A.K."/>
            <person name="Lian M.M."/>
            <person name="Swann J.B."/>
            <person name="Ohta Y."/>
            <person name="Flajnik M.F."/>
            <person name="Sutoh Y."/>
            <person name="Kasahara M."/>
            <person name="Hoon S."/>
            <person name="Gangu V."/>
            <person name="Roy S.W."/>
            <person name="Irimia M."/>
            <person name="Korzh V."/>
            <person name="Kondrychyn I."/>
            <person name="Lim Z.W."/>
            <person name="Tay B.H."/>
            <person name="Tohari S."/>
            <person name="Kong K.W."/>
            <person name="Ho S."/>
            <person name="Lorente-Galdos B."/>
            <person name="Quilez J."/>
            <person name="Marques-Bonet T."/>
            <person name="Raney B.J."/>
            <person name="Ingham P.W."/>
            <person name="Tay A."/>
            <person name="Hillier L.W."/>
            <person name="Minx P."/>
            <person name="Boehm T."/>
            <person name="Wilson R.K."/>
            <person name="Brenner S."/>
            <person name="Warren W.C."/>
        </authorList>
    </citation>
    <scope>NUCLEOTIDE SEQUENCE [LARGE SCALE GENOMIC DNA]</scope>
</reference>
<dbReference type="OrthoDB" id="416741at2759"/>
<accession>A0A4W3GW10</accession>
<dbReference type="PANTHER" id="PTHR14074">
    <property type="entry name" value="HELICASE WITH DEATH DOMAIN-RELATED"/>
    <property type="match status" value="1"/>
</dbReference>
<reference evidence="19" key="4">
    <citation type="submission" date="2025-08" db="UniProtKB">
        <authorList>
            <consortium name="Ensembl"/>
        </authorList>
    </citation>
    <scope>IDENTIFICATION</scope>
</reference>
<dbReference type="InParanoid" id="A0A4W3GW10"/>
<dbReference type="InterPro" id="IPR038557">
    <property type="entry name" value="RLR_C_sf"/>
</dbReference>
<dbReference type="InterPro" id="IPR051363">
    <property type="entry name" value="RLR_Helicase"/>
</dbReference>
<keyword evidence="5" id="KW-0399">Innate immunity</keyword>
<gene>
    <name evidence="19" type="primary">dhx58</name>
</gene>
<dbReference type="Gene3D" id="3.40.50.300">
    <property type="entry name" value="P-loop containing nucleotide triphosphate hydrolases"/>
    <property type="match status" value="2"/>
</dbReference>
<comment type="subcellular location">
    <subcellularLocation>
        <location evidence="1">Cytoplasm</location>
    </subcellularLocation>
</comment>
<dbReference type="InterPro" id="IPR027417">
    <property type="entry name" value="P-loop_NTPase"/>
</dbReference>
<evidence type="ECO:0000256" key="1">
    <source>
        <dbReference type="ARBA" id="ARBA00004496"/>
    </source>
</evidence>
<keyword evidence="10" id="KW-0862">Zinc</keyword>
<feature type="domain" description="Helicase ATP-binding" evidence="16">
    <location>
        <begin position="13"/>
        <end position="192"/>
    </location>
</feature>
<dbReference type="SMART" id="SM00490">
    <property type="entry name" value="HELICc"/>
    <property type="match status" value="1"/>
</dbReference>
<dbReference type="GeneID" id="103189183"/>
<dbReference type="Ensembl" id="ENSCMIT00000007418.1">
    <property type="protein sequence ID" value="ENSCMIP00000007195.1"/>
    <property type="gene ID" value="ENSCMIG00000003999.1"/>
</dbReference>
<dbReference type="STRING" id="7868.ENSCMIP00000007195"/>
<dbReference type="GO" id="GO:0003724">
    <property type="term" value="F:RNA helicase activity"/>
    <property type="evidence" value="ECO:0007669"/>
    <property type="project" value="UniProtKB-EC"/>
</dbReference>
<comment type="similarity">
    <text evidence="2">Belongs to the helicase family. RLR subfamily.</text>
</comment>
<organism evidence="19 20">
    <name type="scientific">Callorhinchus milii</name>
    <name type="common">Ghost shark</name>
    <dbReference type="NCBI Taxonomy" id="7868"/>
    <lineage>
        <taxon>Eukaryota</taxon>
        <taxon>Metazoa</taxon>
        <taxon>Chordata</taxon>
        <taxon>Craniata</taxon>
        <taxon>Vertebrata</taxon>
        <taxon>Chondrichthyes</taxon>
        <taxon>Holocephali</taxon>
        <taxon>Chimaeriformes</taxon>
        <taxon>Callorhinchidae</taxon>
        <taxon>Callorhinchus</taxon>
    </lineage>
</organism>
<dbReference type="CDD" id="cd15806">
    <property type="entry name" value="LGP2_C"/>
    <property type="match status" value="1"/>
</dbReference>
<dbReference type="GO" id="GO:0039536">
    <property type="term" value="P:negative regulation of RIG-I signaling pathway"/>
    <property type="evidence" value="ECO:0007669"/>
    <property type="project" value="TreeGrafter"/>
</dbReference>
<dbReference type="EC" id="3.6.4.13" evidence="3"/>
<name>A0A4W3GW10_CALMI</name>
<dbReference type="Pfam" id="PF00271">
    <property type="entry name" value="Helicase_C"/>
    <property type="match status" value="1"/>
</dbReference>
<evidence type="ECO:0000259" key="16">
    <source>
        <dbReference type="PROSITE" id="PS51192"/>
    </source>
</evidence>
<dbReference type="GO" id="GO:0003677">
    <property type="term" value="F:DNA binding"/>
    <property type="evidence" value="ECO:0007669"/>
    <property type="project" value="InterPro"/>
</dbReference>
<dbReference type="PROSITE" id="PS51192">
    <property type="entry name" value="HELICASE_ATP_BIND_1"/>
    <property type="match status" value="1"/>
</dbReference>
<dbReference type="OMA" id="QHYENEF"/>
<dbReference type="GeneTree" id="ENSGT00940000153173"/>
<keyword evidence="12" id="KW-0391">Immunity</keyword>
<keyword evidence="8" id="KW-0378">Hydrolase</keyword>
<reference evidence="20" key="1">
    <citation type="journal article" date="2006" name="Science">
        <title>Ancient noncoding elements conserved in the human genome.</title>
        <authorList>
            <person name="Venkatesh B."/>
            <person name="Kirkness E.F."/>
            <person name="Loh Y.H."/>
            <person name="Halpern A.L."/>
            <person name="Lee A.P."/>
            <person name="Johnson J."/>
            <person name="Dandona N."/>
            <person name="Viswanathan L.D."/>
            <person name="Tay A."/>
            <person name="Venter J.C."/>
            <person name="Strausberg R.L."/>
            <person name="Brenner S."/>
        </authorList>
    </citation>
    <scope>NUCLEOTIDE SEQUENCE [LARGE SCALE GENOMIC DNA]</scope>
</reference>
<feature type="domain" description="Helicase C-terminal" evidence="17">
    <location>
        <begin position="355"/>
        <end position="518"/>
    </location>
</feature>
<dbReference type="InterPro" id="IPR021673">
    <property type="entry name" value="RLR_CTR"/>
</dbReference>
<evidence type="ECO:0000259" key="18">
    <source>
        <dbReference type="PROSITE" id="PS51789"/>
    </source>
</evidence>
<comment type="catalytic activity">
    <reaction evidence="15">
        <text>ATP + H2O = ADP + phosphate + H(+)</text>
        <dbReference type="Rhea" id="RHEA:13065"/>
        <dbReference type="ChEBI" id="CHEBI:15377"/>
        <dbReference type="ChEBI" id="CHEBI:15378"/>
        <dbReference type="ChEBI" id="CHEBI:30616"/>
        <dbReference type="ChEBI" id="CHEBI:43474"/>
        <dbReference type="ChEBI" id="CHEBI:456216"/>
        <dbReference type="EC" id="3.6.4.13"/>
    </reaction>
    <physiologicalReaction direction="left-to-right" evidence="15">
        <dbReference type="Rhea" id="RHEA:13066"/>
    </physiologicalReaction>
</comment>
<dbReference type="InterPro" id="IPR041204">
    <property type="entry name" value="RIG-I-like_C"/>
</dbReference>
<dbReference type="KEGG" id="cmk:103189183"/>
<keyword evidence="4" id="KW-0963">Cytoplasm</keyword>
<evidence type="ECO:0000256" key="14">
    <source>
        <dbReference type="ARBA" id="ARBA00023118"/>
    </source>
</evidence>
<dbReference type="Gene3D" id="2.170.150.30">
    <property type="entry name" value="RIG-I-like receptor, C-terminal regulatory domain"/>
    <property type="match status" value="1"/>
</dbReference>
<dbReference type="GO" id="GO:0002753">
    <property type="term" value="P:cytoplasmic pattern recognition receptor signaling pathway"/>
    <property type="evidence" value="ECO:0007669"/>
    <property type="project" value="TreeGrafter"/>
</dbReference>
<sequence length="678" mass="77551">MEINLRDYQWEVVKPALEGKNIIIWLPTGGGKTRAAVFVTKHHLDTKRGKGKVAVLVNKVSLVNQHYENEFKPFLNGVYLVVPISGDSDLKDCFGVVVKKYDIIICTAQILQNALTNAEEEKHVDLTDFSLLIIDECHHTQKDGVYNQIMGQYIEMKQKRTQSLPQILGLTASPGTDGANTFDKAQGHILKICANMDASMIMSATVHIEHLEEKVPQPVKRYDIAEERKQDPFGDQIKRMMRTIHSHLDEPSITGNLGSQIYEQAVVELEKQGAIESNRLKRVSAQHLRKYNDSLLINDAVRMIDAFRYLEDFYRTEEATKTILDGTDRFLLQVFKDNREELRHLASDARFENPKLRKLEETLLERFETSNSRGIVFTKTRQSTHALVDWIRSCRLLMAAGIKAEVLTGAGISSQTKHMTQQEQQNVIQKFRNGALNLLVSTSVAEEGLDIKECNVVIRYGLITNEIAMVQARGRARAENSMYSVVADSGSREIQREFTNEYREQLMKRAIQAVQNMDQRDYLLKIRELQMEETMCRKMKQSKSNTKKKENLPKLIRFYCLNCNIAVCHGSDLRIIEGMHHVNVNPNFSIYYKVGGVIPIKRKFEDWKPGGKISCQKCGQDWGMEMIYRALSIPSLSIKNFVVETPSERRGFKQWKGVPCQIPEFSYTEAFEAMNLNS</sequence>
<keyword evidence="14" id="KW-0051">Antiviral defense</keyword>
<dbReference type="GO" id="GO:0005737">
    <property type="term" value="C:cytoplasm"/>
    <property type="evidence" value="ECO:0007669"/>
    <property type="project" value="UniProtKB-SubCell"/>
</dbReference>
<evidence type="ECO:0000256" key="5">
    <source>
        <dbReference type="ARBA" id="ARBA00022588"/>
    </source>
</evidence>
<evidence type="ECO:0000256" key="7">
    <source>
        <dbReference type="ARBA" id="ARBA00022741"/>
    </source>
</evidence>
<keyword evidence="11" id="KW-0067">ATP-binding</keyword>
<dbReference type="RefSeq" id="XP_007907694.1">
    <property type="nucleotide sequence ID" value="XM_007909503.2"/>
</dbReference>
<dbReference type="PANTHER" id="PTHR14074:SF7">
    <property type="entry name" value="ATP-DEPENDENT RNA HELICASE DHX58"/>
    <property type="match status" value="1"/>
</dbReference>
<keyword evidence="20" id="KW-1185">Reference proteome</keyword>
<keyword evidence="9" id="KW-0347">Helicase</keyword>
<dbReference type="AlphaFoldDB" id="A0A4W3GW10"/>
<evidence type="ECO:0000313" key="20">
    <source>
        <dbReference type="Proteomes" id="UP000314986"/>
    </source>
</evidence>
<dbReference type="GO" id="GO:0140374">
    <property type="term" value="P:antiviral innate immune response"/>
    <property type="evidence" value="ECO:0007669"/>
    <property type="project" value="TreeGrafter"/>
</dbReference>
<dbReference type="GO" id="GO:0003727">
    <property type="term" value="F:single-stranded RNA binding"/>
    <property type="evidence" value="ECO:0007669"/>
    <property type="project" value="TreeGrafter"/>
</dbReference>
<dbReference type="Pfam" id="PF04851">
    <property type="entry name" value="ResIII"/>
    <property type="match status" value="1"/>
</dbReference>
<evidence type="ECO:0000256" key="6">
    <source>
        <dbReference type="ARBA" id="ARBA00022723"/>
    </source>
</evidence>
<dbReference type="Gene3D" id="1.20.1320.30">
    <property type="match status" value="1"/>
</dbReference>
<proteinExistence type="inferred from homology"/>
<evidence type="ECO:0000256" key="11">
    <source>
        <dbReference type="ARBA" id="ARBA00022840"/>
    </source>
</evidence>
<dbReference type="InterPro" id="IPR006935">
    <property type="entry name" value="Helicase/UvrB_N"/>
</dbReference>
<evidence type="ECO:0000259" key="17">
    <source>
        <dbReference type="PROSITE" id="PS51194"/>
    </source>
</evidence>
<dbReference type="GO" id="GO:0016787">
    <property type="term" value="F:hydrolase activity"/>
    <property type="evidence" value="ECO:0007669"/>
    <property type="project" value="UniProtKB-KW"/>
</dbReference>
<reference evidence="19" key="5">
    <citation type="submission" date="2025-09" db="UniProtKB">
        <authorList>
            <consortium name="Ensembl"/>
        </authorList>
    </citation>
    <scope>IDENTIFICATION</scope>
</reference>
<keyword evidence="7" id="KW-0547">Nucleotide-binding</keyword>